<dbReference type="AlphaFoldDB" id="A0A151J4D3"/>
<sequence length="169" mass="18935">MLQGVSGEVLVFFEDPSQLWKTLSNENCVESAFVGAPLSLTRGLKPLSILTCGLLIDVWTLVSTGLIILDDEEEDTVCRIPQDHIDWISEVTLGVWLCLSTAKALNDGSVFLPADETRNCMTQRGTDRYRYRSLTWSSNAKRRHEIVSNYPSYRAVNINIRASLILGIE</sequence>
<proteinExistence type="predicted"/>
<name>A0A151J4D3_9HYME</name>
<dbReference type="EMBL" id="KQ980151">
    <property type="protein sequence ID" value="KYN17498.1"/>
    <property type="molecule type" value="Genomic_DNA"/>
</dbReference>
<gene>
    <name evidence="1" type="ORF">ALC57_10203</name>
</gene>
<keyword evidence="2" id="KW-1185">Reference proteome</keyword>
<protein>
    <submittedName>
        <fullName evidence="1">Uncharacterized protein</fullName>
    </submittedName>
</protein>
<reference evidence="1 2" key="1">
    <citation type="submission" date="2015-09" db="EMBL/GenBank/DDBJ databases">
        <title>Trachymyrmex cornetzi WGS genome.</title>
        <authorList>
            <person name="Nygaard S."/>
            <person name="Hu H."/>
            <person name="Boomsma J."/>
            <person name="Zhang G."/>
        </authorList>
    </citation>
    <scope>NUCLEOTIDE SEQUENCE [LARGE SCALE GENOMIC DNA]</scope>
    <source>
        <strain evidence="1">Tcor2-1</strain>
        <tissue evidence="1">Whole body</tissue>
    </source>
</reference>
<organism evidence="1 2">
    <name type="scientific">Trachymyrmex cornetzi</name>
    <dbReference type="NCBI Taxonomy" id="471704"/>
    <lineage>
        <taxon>Eukaryota</taxon>
        <taxon>Metazoa</taxon>
        <taxon>Ecdysozoa</taxon>
        <taxon>Arthropoda</taxon>
        <taxon>Hexapoda</taxon>
        <taxon>Insecta</taxon>
        <taxon>Pterygota</taxon>
        <taxon>Neoptera</taxon>
        <taxon>Endopterygota</taxon>
        <taxon>Hymenoptera</taxon>
        <taxon>Apocrita</taxon>
        <taxon>Aculeata</taxon>
        <taxon>Formicoidea</taxon>
        <taxon>Formicidae</taxon>
        <taxon>Myrmicinae</taxon>
        <taxon>Trachymyrmex</taxon>
    </lineage>
</organism>
<dbReference type="Proteomes" id="UP000078492">
    <property type="component" value="Unassembled WGS sequence"/>
</dbReference>
<evidence type="ECO:0000313" key="2">
    <source>
        <dbReference type="Proteomes" id="UP000078492"/>
    </source>
</evidence>
<accession>A0A151J4D3</accession>
<evidence type="ECO:0000313" key="1">
    <source>
        <dbReference type="EMBL" id="KYN17498.1"/>
    </source>
</evidence>